<name>A0A1S2MDF5_9BACI</name>
<dbReference type="OrthoDB" id="252257at2"/>
<reference evidence="2" key="4">
    <citation type="submission" date="2020-10" db="EMBL/GenBank/DDBJ databases">
        <authorList>
            <person name="Bassil N.M."/>
            <person name="Lloyd J.R."/>
        </authorList>
    </citation>
    <scope>NUCLEOTIDE SEQUENCE</scope>
    <source>
        <strain evidence="2">NB2006</strain>
    </source>
</reference>
<gene>
    <name evidence="2" type="ORF">AWH56_010155</name>
    <name evidence="1" type="ORF">AWH56_04225</name>
</gene>
<accession>A0A1S2MDF5</accession>
<reference evidence="1 3" key="1">
    <citation type="submission" date="2016-10" db="EMBL/GenBank/DDBJ databases">
        <title>Draft genome sequences of four alkaliphilic bacteria belonging to the Anaerobacillus genus.</title>
        <authorList>
            <person name="Bassil N.M."/>
            <person name="Lloyd J.R."/>
        </authorList>
    </citation>
    <scope>NUCLEOTIDE SEQUENCE [LARGE SCALE GENOMIC DNA]</scope>
    <source>
        <strain evidence="1 3">NB2006</strain>
    </source>
</reference>
<reference evidence="2 3" key="2">
    <citation type="journal article" date="2017" name="Genome Announc.">
        <title>Draft Genome Sequences of Four Alkaliphilic Bacteria Belonging to the Anaerobacillus Genus.</title>
        <authorList>
            <person name="Bassil N.M."/>
            <person name="Lloyd J.R."/>
        </authorList>
    </citation>
    <scope>NUCLEOTIDE SEQUENCE [LARGE SCALE GENOMIC DNA]</scope>
    <source>
        <strain evidence="2 3">NB2006</strain>
    </source>
</reference>
<proteinExistence type="predicted"/>
<dbReference type="AlphaFoldDB" id="A0A1S2MDF5"/>
<dbReference type="Gene3D" id="1.25.40.10">
    <property type="entry name" value="Tetratricopeptide repeat domain"/>
    <property type="match status" value="1"/>
</dbReference>
<dbReference type="InterPro" id="IPR011990">
    <property type="entry name" value="TPR-like_helical_dom_sf"/>
</dbReference>
<dbReference type="KEGG" id="aia:AWH56_010155"/>
<dbReference type="SUPFAM" id="SSF48452">
    <property type="entry name" value="TPR-like"/>
    <property type="match status" value="1"/>
</dbReference>
<dbReference type="RefSeq" id="WP_071315937.1">
    <property type="nucleotide sequence ID" value="NZ_CP063356.2"/>
</dbReference>
<reference evidence="2 3" key="3">
    <citation type="journal article" date="2019" name="Int. J. Syst. Evol. Microbiol.">
        <title>Anaerobacillus isosaccharinicus sp. nov., an alkaliphilic bacterium which degrades isosaccharinic acid.</title>
        <authorList>
            <person name="Bassil N.M."/>
            <person name="Lloyd J.R."/>
        </authorList>
    </citation>
    <scope>NUCLEOTIDE SEQUENCE [LARGE SCALE GENOMIC DNA]</scope>
    <source>
        <strain evidence="2 3">NB2006</strain>
    </source>
</reference>
<sequence length="157" mass="18146">MKKIVKEYEPLLVNCCDTEEKIQVLNNLSEELERRKPLHSLALSEEAFEMATHDGNEKAVVKSLLHIGRSLWLTGELEKALEKLIDGLTRVRRINELEYEVEFLNALGNVNVYLKIYDRALEYYGQALNLATAIKYDKLIAGLLNNIGEIHYRLHDY</sequence>
<evidence type="ECO:0000313" key="1">
    <source>
        <dbReference type="EMBL" id="OIJ22842.1"/>
    </source>
</evidence>
<evidence type="ECO:0000313" key="3">
    <source>
        <dbReference type="Proteomes" id="UP000180175"/>
    </source>
</evidence>
<dbReference type="Proteomes" id="UP000180175">
    <property type="component" value="Chromosome"/>
</dbReference>
<dbReference type="EMBL" id="LQXD01000022">
    <property type="protein sequence ID" value="OIJ22842.1"/>
    <property type="molecule type" value="Genomic_DNA"/>
</dbReference>
<organism evidence="1 3">
    <name type="scientific">Anaerobacillus isosaccharinicus</name>
    <dbReference type="NCBI Taxonomy" id="1532552"/>
    <lineage>
        <taxon>Bacteria</taxon>
        <taxon>Bacillati</taxon>
        <taxon>Bacillota</taxon>
        <taxon>Bacilli</taxon>
        <taxon>Bacillales</taxon>
        <taxon>Bacillaceae</taxon>
        <taxon>Anaerobacillus</taxon>
    </lineage>
</organism>
<protein>
    <submittedName>
        <fullName evidence="1">Uncharacterized protein</fullName>
    </submittedName>
</protein>
<dbReference type="EMBL" id="CP063356">
    <property type="protein sequence ID" value="QOY37890.1"/>
    <property type="molecule type" value="Genomic_DNA"/>
</dbReference>
<evidence type="ECO:0000313" key="2">
    <source>
        <dbReference type="EMBL" id="QOY37890.1"/>
    </source>
</evidence>
<keyword evidence="3" id="KW-1185">Reference proteome</keyword>